<organism evidence="4 5">
    <name type="scientific">Saprolegnia parasitica (strain CBS 223.65)</name>
    <dbReference type="NCBI Taxonomy" id="695850"/>
    <lineage>
        <taxon>Eukaryota</taxon>
        <taxon>Sar</taxon>
        <taxon>Stramenopiles</taxon>
        <taxon>Oomycota</taxon>
        <taxon>Saprolegniomycetes</taxon>
        <taxon>Saprolegniales</taxon>
        <taxon>Saprolegniaceae</taxon>
        <taxon>Saprolegnia</taxon>
    </lineage>
</organism>
<keyword evidence="1" id="KW-0479">Metal-binding</keyword>
<dbReference type="PROSITE" id="PS50089">
    <property type="entry name" value="ZF_RING_2"/>
    <property type="match status" value="1"/>
</dbReference>
<dbReference type="PROSITE" id="PS50195">
    <property type="entry name" value="PX"/>
    <property type="match status" value="1"/>
</dbReference>
<proteinExistence type="predicted"/>
<evidence type="ECO:0008006" key="6">
    <source>
        <dbReference type="Google" id="ProtNLM"/>
    </source>
</evidence>
<dbReference type="AlphaFoldDB" id="A0A067C2P4"/>
<reference evidence="4 5" key="1">
    <citation type="journal article" date="2013" name="PLoS Genet.">
        <title>Distinctive expansion of potential virulence genes in the genome of the oomycete fish pathogen Saprolegnia parasitica.</title>
        <authorList>
            <person name="Jiang R.H."/>
            <person name="de Bruijn I."/>
            <person name="Haas B.J."/>
            <person name="Belmonte R."/>
            <person name="Lobach L."/>
            <person name="Christie J."/>
            <person name="van den Ackerveken G."/>
            <person name="Bottin A."/>
            <person name="Bulone V."/>
            <person name="Diaz-Moreno S.M."/>
            <person name="Dumas B."/>
            <person name="Fan L."/>
            <person name="Gaulin E."/>
            <person name="Govers F."/>
            <person name="Grenville-Briggs L.J."/>
            <person name="Horner N.R."/>
            <person name="Levin J.Z."/>
            <person name="Mammella M."/>
            <person name="Meijer H.J."/>
            <person name="Morris P."/>
            <person name="Nusbaum C."/>
            <person name="Oome S."/>
            <person name="Phillips A.J."/>
            <person name="van Rooyen D."/>
            <person name="Rzeszutek E."/>
            <person name="Saraiva M."/>
            <person name="Secombes C.J."/>
            <person name="Seidl M.F."/>
            <person name="Snel B."/>
            <person name="Stassen J.H."/>
            <person name="Sykes S."/>
            <person name="Tripathy S."/>
            <person name="van den Berg H."/>
            <person name="Vega-Arreguin J.C."/>
            <person name="Wawra S."/>
            <person name="Young S.K."/>
            <person name="Zeng Q."/>
            <person name="Dieguez-Uribeondo J."/>
            <person name="Russ C."/>
            <person name="Tyler B.M."/>
            <person name="van West P."/>
        </authorList>
    </citation>
    <scope>NUCLEOTIDE SEQUENCE [LARGE SCALE GENOMIC DNA]</scope>
    <source>
        <strain evidence="4 5">CBS 223.65</strain>
    </source>
</reference>
<dbReference type="Proteomes" id="UP000030745">
    <property type="component" value="Unassembled WGS sequence"/>
</dbReference>
<keyword evidence="1" id="KW-0862">Zinc</keyword>
<feature type="domain" description="PX" evidence="3">
    <location>
        <begin position="12"/>
        <end position="157"/>
    </location>
</feature>
<dbReference type="EMBL" id="KK583302">
    <property type="protein sequence ID" value="KDO20816.1"/>
    <property type="molecule type" value="Genomic_DNA"/>
</dbReference>
<dbReference type="GO" id="GO:0006511">
    <property type="term" value="P:ubiquitin-dependent protein catabolic process"/>
    <property type="evidence" value="ECO:0007669"/>
    <property type="project" value="TreeGrafter"/>
</dbReference>
<dbReference type="GO" id="GO:0061630">
    <property type="term" value="F:ubiquitin protein ligase activity"/>
    <property type="evidence" value="ECO:0007669"/>
    <property type="project" value="TreeGrafter"/>
</dbReference>
<dbReference type="OMA" id="THCFHRE"/>
<dbReference type="OrthoDB" id="8062037at2759"/>
<dbReference type="SUPFAM" id="SSF57850">
    <property type="entry name" value="RING/U-box"/>
    <property type="match status" value="1"/>
</dbReference>
<dbReference type="InterPro" id="IPR013083">
    <property type="entry name" value="Znf_RING/FYVE/PHD"/>
</dbReference>
<dbReference type="GO" id="GO:0008270">
    <property type="term" value="F:zinc ion binding"/>
    <property type="evidence" value="ECO:0007669"/>
    <property type="project" value="UniProtKB-KW"/>
</dbReference>
<dbReference type="Gene3D" id="3.30.40.10">
    <property type="entry name" value="Zinc/RING finger domain, C3HC4 (zinc finger)"/>
    <property type="match status" value="1"/>
</dbReference>
<evidence type="ECO:0000313" key="5">
    <source>
        <dbReference type="Proteomes" id="UP000030745"/>
    </source>
</evidence>
<name>A0A067C2P4_SAPPC</name>
<keyword evidence="1" id="KW-0863">Zinc-finger</keyword>
<dbReference type="GeneID" id="24135497"/>
<dbReference type="InterPro" id="IPR001683">
    <property type="entry name" value="PX_dom"/>
</dbReference>
<feature type="domain" description="RING-type" evidence="2">
    <location>
        <begin position="175"/>
        <end position="221"/>
    </location>
</feature>
<keyword evidence="5" id="KW-1185">Reference proteome</keyword>
<sequence>MATSGRLQVPTDAFAEAEVETELVLQTWRSYAIYRIEVACPITQRWWTLEKRFSDFHRLRHMLEQWANSATPTSAMARPLRRLLDVPFPKRELHCTQPSVVAKRARLLKQFAWALMVFRAECCMYVLECDQTRTAPSERFLRTYGRLEGFLDMPESLREMQFQRAEWPMLSHDPCSICLDEFQPGDLKEICCVVKLPCTHCFHRECVLDWLSDMHCCPLCRAATERVSGLYL</sequence>
<accession>A0A067C2P4</accession>
<dbReference type="InterPro" id="IPR001841">
    <property type="entry name" value="Znf_RING"/>
</dbReference>
<dbReference type="Pfam" id="PF13639">
    <property type="entry name" value="zf-RING_2"/>
    <property type="match status" value="1"/>
</dbReference>
<dbReference type="CDD" id="cd06093">
    <property type="entry name" value="PX_domain"/>
    <property type="match status" value="1"/>
</dbReference>
<evidence type="ECO:0000259" key="2">
    <source>
        <dbReference type="PROSITE" id="PS50089"/>
    </source>
</evidence>
<gene>
    <name evidence="4" type="ORF">SPRG_13631</name>
</gene>
<dbReference type="InterPro" id="IPR036871">
    <property type="entry name" value="PX_dom_sf"/>
</dbReference>
<dbReference type="STRING" id="695850.A0A067C2P4"/>
<dbReference type="SUPFAM" id="SSF64268">
    <property type="entry name" value="PX domain"/>
    <property type="match status" value="1"/>
</dbReference>
<dbReference type="RefSeq" id="XP_012208474.1">
    <property type="nucleotide sequence ID" value="XM_012353084.1"/>
</dbReference>
<dbReference type="Gene3D" id="3.30.1520.10">
    <property type="entry name" value="Phox-like domain"/>
    <property type="match status" value="1"/>
</dbReference>
<dbReference type="KEGG" id="spar:SPRG_13631"/>
<dbReference type="SMART" id="SM00184">
    <property type="entry name" value="RING"/>
    <property type="match status" value="1"/>
</dbReference>
<evidence type="ECO:0000256" key="1">
    <source>
        <dbReference type="PROSITE-ProRule" id="PRU00175"/>
    </source>
</evidence>
<dbReference type="Pfam" id="PF00787">
    <property type="entry name" value="PX"/>
    <property type="match status" value="1"/>
</dbReference>
<dbReference type="GO" id="GO:0035091">
    <property type="term" value="F:phosphatidylinositol binding"/>
    <property type="evidence" value="ECO:0007669"/>
    <property type="project" value="InterPro"/>
</dbReference>
<dbReference type="InterPro" id="IPR051826">
    <property type="entry name" value="E3_ubiquitin-ligase_domain"/>
</dbReference>
<protein>
    <recommendedName>
        <fullName evidence="6">RING-type domain-containing protein</fullName>
    </recommendedName>
</protein>
<evidence type="ECO:0000259" key="3">
    <source>
        <dbReference type="PROSITE" id="PS50195"/>
    </source>
</evidence>
<dbReference type="PANTHER" id="PTHR22765">
    <property type="entry name" value="RING FINGER AND PROTEASE ASSOCIATED DOMAIN-CONTAINING"/>
    <property type="match status" value="1"/>
</dbReference>
<evidence type="ECO:0000313" key="4">
    <source>
        <dbReference type="EMBL" id="KDO20816.1"/>
    </source>
</evidence>
<dbReference type="VEuPathDB" id="FungiDB:SPRG_13631"/>